<feature type="domain" description="AAA+ ATPase" evidence="1">
    <location>
        <begin position="38"/>
        <end position="175"/>
    </location>
</feature>
<dbReference type="Gene3D" id="3.40.50.300">
    <property type="entry name" value="P-loop containing nucleotide triphosphate hydrolases"/>
    <property type="match status" value="1"/>
</dbReference>
<comment type="caution">
    <text evidence="2">The sequence shown here is derived from an EMBL/GenBank/DDBJ whole genome shotgun (WGS) entry which is preliminary data.</text>
</comment>
<dbReference type="InterPro" id="IPR041664">
    <property type="entry name" value="AAA_16"/>
</dbReference>
<name>A0ABX1K7T9_9CELL</name>
<dbReference type="InterPro" id="IPR003593">
    <property type="entry name" value="AAA+_ATPase"/>
</dbReference>
<dbReference type="InterPro" id="IPR027417">
    <property type="entry name" value="P-loop_NTPase"/>
</dbReference>
<gene>
    <name evidence="2" type="ORF">HGA02_19465</name>
</gene>
<dbReference type="Proteomes" id="UP000777774">
    <property type="component" value="Unassembled WGS sequence"/>
</dbReference>
<dbReference type="EMBL" id="JAAXOY010000817">
    <property type="protein sequence ID" value="NKY41616.1"/>
    <property type="molecule type" value="Genomic_DNA"/>
</dbReference>
<keyword evidence="3" id="KW-1185">Reference proteome</keyword>
<evidence type="ECO:0000313" key="2">
    <source>
        <dbReference type="EMBL" id="NKY41616.1"/>
    </source>
</evidence>
<organism evidence="2 3">
    <name type="scientific">Cellulomonas septica</name>
    <dbReference type="NCBI Taxonomy" id="285080"/>
    <lineage>
        <taxon>Bacteria</taxon>
        <taxon>Bacillati</taxon>
        <taxon>Actinomycetota</taxon>
        <taxon>Actinomycetes</taxon>
        <taxon>Micrococcales</taxon>
        <taxon>Cellulomonadaceae</taxon>
        <taxon>Cellulomonas</taxon>
    </lineage>
</organism>
<sequence length="322" mass="35552">MSRGRDAVADPVVGANVPTAGRGVVRRALMHRLDDVLTTRCGLVVGPRGSGKTTVMRQWARTSRLPVVWGRCTPAGIAVRSGTRTELLAPDEVGRSVLARRAPTLLVLDDAHELLVGRVEDDLERLLLPSTPDVHVLLGTVRRPTFSLARSEFPPPTVLDADDLRLRVWEVDRLFRDVYGHPLAPDDVELLTDETEGWAAAVHLFHRSTSGLLPADRRRAVRSLDTDTGYARDYLVDEVLAPLDRAQLDVLHWGSAFDDLTARRVTDLVGDPDPAADGAADVLRTLDRRWSLARTDDGVRYRLPRVLHRHLRTAHAAHLGPA</sequence>
<dbReference type="Pfam" id="PF13191">
    <property type="entry name" value="AAA_16"/>
    <property type="match status" value="1"/>
</dbReference>
<reference evidence="2 3" key="1">
    <citation type="submission" date="2020-04" db="EMBL/GenBank/DDBJ databases">
        <title>MicrobeNet Type strains.</title>
        <authorList>
            <person name="Nicholson A.C."/>
        </authorList>
    </citation>
    <scope>NUCLEOTIDE SEQUENCE [LARGE SCALE GENOMIC DNA]</scope>
    <source>
        <strain evidence="2 3">ATCC BAA-787</strain>
    </source>
</reference>
<dbReference type="SUPFAM" id="SSF52540">
    <property type="entry name" value="P-loop containing nucleoside triphosphate hydrolases"/>
    <property type="match status" value="1"/>
</dbReference>
<evidence type="ECO:0000259" key="1">
    <source>
        <dbReference type="SMART" id="SM00382"/>
    </source>
</evidence>
<proteinExistence type="predicted"/>
<feature type="non-terminal residue" evidence="2">
    <location>
        <position position="322"/>
    </location>
</feature>
<dbReference type="SMART" id="SM00382">
    <property type="entry name" value="AAA"/>
    <property type="match status" value="1"/>
</dbReference>
<accession>A0ABX1K7T9</accession>
<protein>
    <submittedName>
        <fullName evidence="2">Transcriptional regulator</fullName>
    </submittedName>
</protein>
<evidence type="ECO:0000313" key="3">
    <source>
        <dbReference type="Proteomes" id="UP000777774"/>
    </source>
</evidence>